<name>A0A0A8XN16_ARUDO</name>
<sequence length="51" mass="5706">MCRKEALMAGKHLEAEGLHWQQICSISSSLRQISPQLYCMRIAVACGGGRW</sequence>
<protein>
    <submittedName>
        <fullName evidence="1">Uncharacterized protein</fullName>
    </submittedName>
</protein>
<reference evidence="1" key="1">
    <citation type="submission" date="2014-09" db="EMBL/GenBank/DDBJ databases">
        <authorList>
            <person name="Magalhaes I.L.F."/>
            <person name="Oliveira U."/>
            <person name="Santos F.R."/>
            <person name="Vidigal T.H.D.A."/>
            <person name="Brescovit A.D."/>
            <person name="Santos A.J."/>
        </authorList>
    </citation>
    <scope>NUCLEOTIDE SEQUENCE</scope>
    <source>
        <tissue evidence="1">Shoot tissue taken approximately 20 cm above the soil surface</tissue>
    </source>
</reference>
<proteinExistence type="predicted"/>
<reference evidence="1" key="2">
    <citation type="journal article" date="2015" name="Data Brief">
        <title>Shoot transcriptome of the giant reed, Arundo donax.</title>
        <authorList>
            <person name="Barrero R.A."/>
            <person name="Guerrero F.D."/>
            <person name="Moolhuijzen P."/>
            <person name="Goolsby J.A."/>
            <person name="Tidwell J."/>
            <person name="Bellgard S.E."/>
            <person name="Bellgard M.I."/>
        </authorList>
    </citation>
    <scope>NUCLEOTIDE SEQUENCE</scope>
    <source>
        <tissue evidence="1">Shoot tissue taken approximately 20 cm above the soil surface</tissue>
    </source>
</reference>
<accession>A0A0A8XN16</accession>
<dbReference type="AlphaFoldDB" id="A0A0A8XN16"/>
<evidence type="ECO:0000313" key="1">
    <source>
        <dbReference type="EMBL" id="JAD14506.1"/>
    </source>
</evidence>
<organism evidence="1">
    <name type="scientific">Arundo donax</name>
    <name type="common">Giant reed</name>
    <name type="synonym">Donax arundinaceus</name>
    <dbReference type="NCBI Taxonomy" id="35708"/>
    <lineage>
        <taxon>Eukaryota</taxon>
        <taxon>Viridiplantae</taxon>
        <taxon>Streptophyta</taxon>
        <taxon>Embryophyta</taxon>
        <taxon>Tracheophyta</taxon>
        <taxon>Spermatophyta</taxon>
        <taxon>Magnoliopsida</taxon>
        <taxon>Liliopsida</taxon>
        <taxon>Poales</taxon>
        <taxon>Poaceae</taxon>
        <taxon>PACMAD clade</taxon>
        <taxon>Arundinoideae</taxon>
        <taxon>Arundineae</taxon>
        <taxon>Arundo</taxon>
    </lineage>
</organism>
<dbReference type="EMBL" id="GBRH01283389">
    <property type="protein sequence ID" value="JAD14506.1"/>
    <property type="molecule type" value="Transcribed_RNA"/>
</dbReference>